<evidence type="ECO:0000313" key="3">
    <source>
        <dbReference type="Proteomes" id="UP001221898"/>
    </source>
</evidence>
<accession>A0AAD7TAF9</accession>
<sequence>MAKAPGNQTVQEALVAATASEGLWFHAFEPSTEAEGAAETTAVRTGGNPYLIPTVSHCGQQGAPLPSATTHPEEKDTSNILNRPLPTPPDTISVLQIEKCKEARALHTDTSCSPCDQSRQTSSLICRPACLCVNSKQLNTVRRELKQRGGSAAKTKLGWDECDDCKSQSVSRVLGLCLGRLPVSWQALLLPAACLSPSAARIHLHLVAAQTADRQTCLAVFCPNLNRSYSQALTPAKETLDKNTCFSS</sequence>
<evidence type="ECO:0000256" key="1">
    <source>
        <dbReference type="SAM" id="MobiDB-lite"/>
    </source>
</evidence>
<proteinExistence type="predicted"/>
<evidence type="ECO:0000313" key="2">
    <source>
        <dbReference type="EMBL" id="KAJ8417143.1"/>
    </source>
</evidence>
<comment type="caution">
    <text evidence="2">The sequence shown here is derived from an EMBL/GenBank/DDBJ whole genome shotgun (WGS) entry which is preliminary data.</text>
</comment>
<dbReference type="EMBL" id="JAINUG010000004">
    <property type="protein sequence ID" value="KAJ8417143.1"/>
    <property type="molecule type" value="Genomic_DNA"/>
</dbReference>
<organism evidence="2 3">
    <name type="scientific">Aldrovandia affinis</name>
    <dbReference type="NCBI Taxonomy" id="143900"/>
    <lineage>
        <taxon>Eukaryota</taxon>
        <taxon>Metazoa</taxon>
        <taxon>Chordata</taxon>
        <taxon>Craniata</taxon>
        <taxon>Vertebrata</taxon>
        <taxon>Euteleostomi</taxon>
        <taxon>Actinopterygii</taxon>
        <taxon>Neopterygii</taxon>
        <taxon>Teleostei</taxon>
        <taxon>Notacanthiformes</taxon>
        <taxon>Halosauridae</taxon>
        <taxon>Aldrovandia</taxon>
    </lineage>
</organism>
<gene>
    <name evidence="2" type="ORF">AAFF_G00283700</name>
</gene>
<reference evidence="2" key="1">
    <citation type="journal article" date="2023" name="Science">
        <title>Genome structures resolve the early diversification of teleost fishes.</title>
        <authorList>
            <person name="Parey E."/>
            <person name="Louis A."/>
            <person name="Montfort J."/>
            <person name="Bouchez O."/>
            <person name="Roques C."/>
            <person name="Iampietro C."/>
            <person name="Lluch J."/>
            <person name="Castinel A."/>
            <person name="Donnadieu C."/>
            <person name="Desvignes T."/>
            <person name="Floi Bucao C."/>
            <person name="Jouanno E."/>
            <person name="Wen M."/>
            <person name="Mejri S."/>
            <person name="Dirks R."/>
            <person name="Jansen H."/>
            <person name="Henkel C."/>
            <person name="Chen W.J."/>
            <person name="Zahm M."/>
            <person name="Cabau C."/>
            <person name="Klopp C."/>
            <person name="Thompson A.W."/>
            <person name="Robinson-Rechavi M."/>
            <person name="Braasch I."/>
            <person name="Lecointre G."/>
            <person name="Bobe J."/>
            <person name="Postlethwait J.H."/>
            <person name="Berthelot C."/>
            <person name="Roest Crollius H."/>
            <person name="Guiguen Y."/>
        </authorList>
    </citation>
    <scope>NUCLEOTIDE SEQUENCE</scope>
    <source>
        <strain evidence="2">NC1722</strain>
    </source>
</reference>
<name>A0AAD7TAF9_9TELE</name>
<keyword evidence="3" id="KW-1185">Reference proteome</keyword>
<feature type="region of interest" description="Disordered" evidence="1">
    <location>
        <begin position="59"/>
        <end position="88"/>
    </location>
</feature>
<dbReference type="Proteomes" id="UP001221898">
    <property type="component" value="Unassembled WGS sequence"/>
</dbReference>
<protein>
    <submittedName>
        <fullName evidence="2">Uncharacterized protein</fullName>
    </submittedName>
</protein>
<dbReference type="AlphaFoldDB" id="A0AAD7TAF9"/>